<evidence type="ECO:0000313" key="2">
    <source>
        <dbReference type="Proteomes" id="UP000574390"/>
    </source>
</evidence>
<dbReference type="EMBL" id="JABANM010037823">
    <property type="protein sequence ID" value="KAF4680279.1"/>
    <property type="molecule type" value="Genomic_DNA"/>
</dbReference>
<organism evidence="1 2">
    <name type="scientific">Perkinsus olseni</name>
    <name type="common">Perkinsus atlanticus</name>
    <dbReference type="NCBI Taxonomy" id="32597"/>
    <lineage>
        <taxon>Eukaryota</taxon>
        <taxon>Sar</taxon>
        <taxon>Alveolata</taxon>
        <taxon>Perkinsozoa</taxon>
        <taxon>Perkinsea</taxon>
        <taxon>Perkinsida</taxon>
        <taxon>Perkinsidae</taxon>
        <taxon>Perkinsus</taxon>
    </lineage>
</organism>
<proteinExistence type="predicted"/>
<gene>
    <name evidence="1" type="ORF">FOZ62_020405</name>
</gene>
<sequence>MSICITLTPRMTAGLLACLKEALRTRGIECTQQRPSKSKLSFLLIKLHRPIQGDAYGTLGIQATIAYLYSVTADERPELQEAVKAAVGKYSRVPQGTKFGRDRTESMLHKVSVVRVLQRYRIIGDIFPLHTEARSAGLFEDYRNLNMYYGDSVGYYFG</sequence>
<name>A0A7J6N8R4_PEROL</name>
<accession>A0A7J6N8R4</accession>
<reference evidence="1 2" key="1">
    <citation type="submission" date="2020-04" db="EMBL/GenBank/DDBJ databases">
        <title>Perkinsus olseni comparative genomics.</title>
        <authorList>
            <person name="Bogema D.R."/>
        </authorList>
    </citation>
    <scope>NUCLEOTIDE SEQUENCE [LARGE SCALE GENOMIC DNA]</scope>
    <source>
        <strain evidence="1">ATCC PRA-205</strain>
    </source>
</reference>
<comment type="caution">
    <text evidence="1">The sequence shown here is derived from an EMBL/GenBank/DDBJ whole genome shotgun (WGS) entry which is preliminary data.</text>
</comment>
<evidence type="ECO:0000313" key="1">
    <source>
        <dbReference type="EMBL" id="KAF4680279.1"/>
    </source>
</evidence>
<feature type="non-terminal residue" evidence="1">
    <location>
        <position position="158"/>
    </location>
</feature>
<dbReference type="AlphaFoldDB" id="A0A7J6N8R4"/>
<dbReference type="Proteomes" id="UP000574390">
    <property type="component" value="Unassembled WGS sequence"/>
</dbReference>
<protein>
    <submittedName>
        <fullName evidence="1">Uncharacterized protein</fullName>
    </submittedName>
</protein>